<evidence type="ECO:0000313" key="6">
    <source>
        <dbReference type="EMBL" id="BBZ27594.1"/>
    </source>
</evidence>
<dbReference type="SUPFAM" id="SSF50022">
    <property type="entry name" value="ISP domain"/>
    <property type="match status" value="1"/>
</dbReference>
<dbReference type="AlphaFoldDB" id="A0A7I7XDA1"/>
<evidence type="ECO:0000256" key="1">
    <source>
        <dbReference type="ARBA" id="ARBA00022714"/>
    </source>
</evidence>
<sequence>MTASPDDSAAAGGHTGWLPPVLPADVIEARGDHLVDVAALGARGVVEVHTAEHGILAVGMTPQGVPFAVGDVCRHQFARLGRGRVTDDGCLECPWHRAHFDVEDGTMRSGPKGLLFGIAPYSKAVRAVANRFTLSTHPVEVVDGAIRLTSGS</sequence>
<dbReference type="GO" id="GO:0004497">
    <property type="term" value="F:monooxygenase activity"/>
    <property type="evidence" value="ECO:0007669"/>
    <property type="project" value="UniProtKB-ARBA"/>
</dbReference>
<dbReference type="GO" id="GO:0051537">
    <property type="term" value="F:2 iron, 2 sulfur cluster binding"/>
    <property type="evidence" value="ECO:0007669"/>
    <property type="project" value="UniProtKB-KW"/>
</dbReference>
<keyword evidence="3" id="KW-0408">Iron</keyword>
<dbReference type="RefSeq" id="WP_163735659.1">
    <property type="nucleotide sequence ID" value="NZ_AP022610.1"/>
</dbReference>
<feature type="domain" description="Rieske" evidence="5">
    <location>
        <begin position="32"/>
        <end position="111"/>
    </location>
</feature>
<keyword evidence="4" id="KW-0411">Iron-sulfur</keyword>
<dbReference type="Pfam" id="PF00355">
    <property type="entry name" value="Rieske"/>
    <property type="match status" value="1"/>
</dbReference>
<protein>
    <recommendedName>
        <fullName evidence="5">Rieske domain-containing protein</fullName>
    </recommendedName>
</protein>
<dbReference type="PROSITE" id="PS51296">
    <property type="entry name" value="RIESKE"/>
    <property type="match status" value="1"/>
</dbReference>
<dbReference type="Gene3D" id="2.102.10.10">
    <property type="entry name" value="Rieske [2Fe-2S] iron-sulphur domain"/>
    <property type="match status" value="1"/>
</dbReference>
<evidence type="ECO:0000259" key="5">
    <source>
        <dbReference type="PROSITE" id="PS51296"/>
    </source>
</evidence>
<dbReference type="KEGG" id="mmag:MMAD_18890"/>
<dbReference type="Proteomes" id="UP000466517">
    <property type="component" value="Chromosome"/>
</dbReference>
<dbReference type="GO" id="GO:0016705">
    <property type="term" value="F:oxidoreductase activity, acting on paired donors, with incorporation or reduction of molecular oxygen"/>
    <property type="evidence" value="ECO:0007669"/>
    <property type="project" value="UniProtKB-ARBA"/>
</dbReference>
<keyword evidence="1" id="KW-0001">2Fe-2S</keyword>
<evidence type="ECO:0000313" key="7">
    <source>
        <dbReference type="Proteomes" id="UP000466517"/>
    </source>
</evidence>
<gene>
    <name evidence="6" type="ORF">MMAD_18890</name>
</gene>
<keyword evidence="2" id="KW-0479">Metal-binding</keyword>
<organism evidence="6 7">
    <name type="scientific">Mycolicibacterium madagascariense</name>
    <dbReference type="NCBI Taxonomy" id="212765"/>
    <lineage>
        <taxon>Bacteria</taxon>
        <taxon>Bacillati</taxon>
        <taxon>Actinomycetota</taxon>
        <taxon>Actinomycetes</taxon>
        <taxon>Mycobacteriales</taxon>
        <taxon>Mycobacteriaceae</taxon>
        <taxon>Mycolicibacterium</taxon>
    </lineage>
</organism>
<evidence type="ECO:0000256" key="2">
    <source>
        <dbReference type="ARBA" id="ARBA00022723"/>
    </source>
</evidence>
<accession>A0A7I7XDA1</accession>
<name>A0A7I7XDA1_9MYCO</name>
<dbReference type="EMBL" id="AP022610">
    <property type="protein sequence ID" value="BBZ27594.1"/>
    <property type="molecule type" value="Genomic_DNA"/>
</dbReference>
<dbReference type="GO" id="GO:0046872">
    <property type="term" value="F:metal ion binding"/>
    <property type="evidence" value="ECO:0007669"/>
    <property type="project" value="UniProtKB-KW"/>
</dbReference>
<evidence type="ECO:0000256" key="3">
    <source>
        <dbReference type="ARBA" id="ARBA00023004"/>
    </source>
</evidence>
<dbReference type="InterPro" id="IPR036922">
    <property type="entry name" value="Rieske_2Fe-2S_sf"/>
</dbReference>
<reference evidence="6 7" key="1">
    <citation type="journal article" date="2019" name="Emerg. Microbes Infect.">
        <title>Comprehensive subspecies identification of 175 nontuberculous mycobacteria species based on 7547 genomic profiles.</title>
        <authorList>
            <person name="Matsumoto Y."/>
            <person name="Kinjo T."/>
            <person name="Motooka D."/>
            <person name="Nabeya D."/>
            <person name="Jung N."/>
            <person name="Uechi K."/>
            <person name="Horii T."/>
            <person name="Iida T."/>
            <person name="Fujita J."/>
            <person name="Nakamura S."/>
        </authorList>
    </citation>
    <scope>NUCLEOTIDE SEQUENCE [LARGE SCALE GENOMIC DNA]</scope>
    <source>
        <strain evidence="6 7">JCM 13574</strain>
    </source>
</reference>
<proteinExistence type="predicted"/>
<evidence type="ECO:0000256" key="4">
    <source>
        <dbReference type="ARBA" id="ARBA00023014"/>
    </source>
</evidence>
<dbReference type="InterPro" id="IPR017941">
    <property type="entry name" value="Rieske_2Fe-2S"/>
</dbReference>
<keyword evidence="7" id="KW-1185">Reference proteome</keyword>